<feature type="transmembrane region" description="Helical" evidence="7">
    <location>
        <begin position="7"/>
        <end position="27"/>
    </location>
</feature>
<dbReference type="EMBL" id="AEPS01000003">
    <property type="protein sequence ID" value="EFU68060.1"/>
    <property type="molecule type" value="Genomic_DNA"/>
</dbReference>
<dbReference type="InterPro" id="IPR036909">
    <property type="entry name" value="Cyt_c-like_dom_sf"/>
</dbReference>
<evidence type="ECO:0000256" key="1">
    <source>
        <dbReference type="ARBA" id="ARBA00004196"/>
    </source>
</evidence>
<keyword evidence="3 6" id="KW-0479">Metal-binding</keyword>
<keyword evidence="5 6" id="KW-0408">Iron</keyword>
<evidence type="ECO:0000256" key="4">
    <source>
        <dbReference type="ARBA" id="ARBA00023002"/>
    </source>
</evidence>
<dbReference type="STRING" id="739.GCA_001059425_00377"/>
<dbReference type="PANTHER" id="PTHR30600:SF7">
    <property type="entry name" value="CYTOCHROME C PEROXIDASE-RELATED"/>
    <property type="match status" value="1"/>
</dbReference>
<dbReference type="GO" id="GO:0030313">
    <property type="term" value="C:cell envelope"/>
    <property type="evidence" value="ECO:0007669"/>
    <property type="project" value="UniProtKB-SubCell"/>
</dbReference>
<comment type="subcellular location">
    <subcellularLocation>
        <location evidence="1">Cell envelope</location>
    </subcellularLocation>
</comment>
<keyword evidence="10" id="KW-1185">Reference proteome</keyword>
<dbReference type="GO" id="GO:0009055">
    <property type="term" value="F:electron transfer activity"/>
    <property type="evidence" value="ECO:0007669"/>
    <property type="project" value="InterPro"/>
</dbReference>
<dbReference type="InterPro" id="IPR051395">
    <property type="entry name" value="Cytochrome_c_Peroxidase/MauG"/>
</dbReference>
<dbReference type="GO" id="GO:0020037">
    <property type="term" value="F:heme binding"/>
    <property type="evidence" value="ECO:0007669"/>
    <property type="project" value="InterPro"/>
</dbReference>
<keyword evidence="7" id="KW-1133">Transmembrane helix</keyword>
<dbReference type="SMART" id="SM01235">
    <property type="entry name" value="Haem_bd"/>
    <property type="match status" value="1"/>
</dbReference>
<dbReference type="Gene3D" id="1.10.760.10">
    <property type="entry name" value="Cytochrome c-like domain"/>
    <property type="match status" value="2"/>
</dbReference>
<keyword evidence="4 9" id="KW-0560">Oxidoreductase</keyword>
<keyword evidence="9" id="KW-0575">Peroxidase</keyword>
<protein>
    <submittedName>
        <fullName evidence="9">Cytochrome-c peroxidase</fullName>
        <ecNumber evidence="9">1.11.1.5</ecNumber>
    </submittedName>
</protein>
<dbReference type="GO" id="GO:0004130">
    <property type="term" value="F:cytochrome-c peroxidase activity"/>
    <property type="evidence" value="ECO:0007669"/>
    <property type="project" value="UniProtKB-EC"/>
</dbReference>
<accession>E6KX29</accession>
<dbReference type="InterPro" id="IPR025992">
    <property type="entry name" value="Haem-bd"/>
</dbReference>
<evidence type="ECO:0000256" key="3">
    <source>
        <dbReference type="ARBA" id="ARBA00022723"/>
    </source>
</evidence>
<proteinExistence type="predicted"/>
<name>E6KX29_9PAST</name>
<comment type="caution">
    <text evidence="9">The sequence shown here is derived from an EMBL/GenBank/DDBJ whole genome shotgun (WGS) entry which is preliminary data.</text>
</comment>
<evidence type="ECO:0000259" key="8">
    <source>
        <dbReference type="PROSITE" id="PS51007"/>
    </source>
</evidence>
<evidence type="ECO:0000256" key="2">
    <source>
        <dbReference type="ARBA" id="ARBA00022617"/>
    </source>
</evidence>
<evidence type="ECO:0000256" key="5">
    <source>
        <dbReference type="ARBA" id="ARBA00023004"/>
    </source>
</evidence>
<evidence type="ECO:0000256" key="6">
    <source>
        <dbReference type="PROSITE-ProRule" id="PRU00433"/>
    </source>
</evidence>
<dbReference type="PROSITE" id="PS51007">
    <property type="entry name" value="CYTC"/>
    <property type="match status" value="1"/>
</dbReference>
<organism evidence="9 10">
    <name type="scientific">Aggregatibacter segnis ATCC 33393</name>
    <dbReference type="NCBI Taxonomy" id="888057"/>
    <lineage>
        <taxon>Bacteria</taxon>
        <taxon>Pseudomonadati</taxon>
        <taxon>Pseudomonadota</taxon>
        <taxon>Gammaproteobacteria</taxon>
        <taxon>Pasteurellales</taxon>
        <taxon>Pasteurellaceae</taxon>
        <taxon>Aggregatibacter</taxon>
    </lineage>
</organism>
<feature type="domain" description="Cytochrome c" evidence="8">
    <location>
        <begin position="334"/>
        <end position="454"/>
    </location>
</feature>
<dbReference type="Proteomes" id="UP000032871">
    <property type="component" value="Unassembled WGS sequence"/>
</dbReference>
<evidence type="ECO:0000256" key="7">
    <source>
        <dbReference type="SAM" id="Phobius"/>
    </source>
</evidence>
<dbReference type="InterPro" id="IPR009056">
    <property type="entry name" value="Cyt_c-like_dom"/>
</dbReference>
<evidence type="ECO:0000313" key="10">
    <source>
        <dbReference type="Proteomes" id="UP000032871"/>
    </source>
</evidence>
<dbReference type="HOGENOM" id="CLU_034652_2_0_6"/>
<dbReference type="Pfam" id="PF03150">
    <property type="entry name" value="CCP_MauG"/>
    <property type="match status" value="1"/>
</dbReference>
<dbReference type="AlphaFoldDB" id="E6KX29"/>
<dbReference type="Pfam" id="PF14376">
    <property type="entry name" value="Haem_bd"/>
    <property type="match status" value="1"/>
</dbReference>
<dbReference type="SUPFAM" id="SSF46626">
    <property type="entry name" value="Cytochrome c"/>
    <property type="match status" value="2"/>
</dbReference>
<dbReference type="InterPro" id="IPR004852">
    <property type="entry name" value="Di-haem_cyt_c_peroxidsae"/>
</dbReference>
<keyword evidence="2 6" id="KW-0349">Heme</keyword>
<gene>
    <name evidence="9" type="primary">yhjA</name>
    <name evidence="9" type="ORF">HMPREF9064_0723</name>
</gene>
<keyword evidence="7" id="KW-0812">Transmembrane</keyword>
<sequence length="463" mass="52128">MIMKKFALKAAVIAIAGYLGVVGYIHLYDKGQSEKLLAEGNYSAEQQKVAKILLDNGCQYCHSPNADLPFYANLPLADSILSRDIESGKRVFLLNKLLDGLKDPSKLSEVDLAKLERVIENNEMPVATFRHVHWGSRPDENEKTTLLNWIREQRKAFLPANTEGTNPHSLIQPIPDSIMTDPAKVELGRKLFMDDRLSQDGTVQCETCHQLDKGGVDRLDVSIGIEGKKGGINAPTVFNSAFNFVQFWDGRAIDLADQAGGPPINPVEMGSHTWDDIVAKFKQDEEFKKEFLKVYPEVSQATLTHAIGEYEKTLITPNSDFDRYLKGDKTALNEQQLKGYELFKKHKCDTCHTGVNMGGQSYEYMGIYGDYFKDRGTPITEADQGRFAQTKDPYDMHRFKVPSLRNIALTTPYMHDASAKDLKEAVRIMLQYQSNVKPQQQDIDDITSFLESLTGEFEGKKLQ</sequence>
<dbReference type="GO" id="GO:0046872">
    <property type="term" value="F:metal ion binding"/>
    <property type="evidence" value="ECO:0007669"/>
    <property type="project" value="UniProtKB-KW"/>
</dbReference>
<dbReference type="EC" id="1.11.1.5" evidence="9"/>
<reference evidence="9 10" key="1">
    <citation type="submission" date="2010-12" db="EMBL/GenBank/DDBJ databases">
        <authorList>
            <person name="Muzny D."/>
            <person name="Qin X."/>
            <person name="Deng J."/>
            <person name="Jiang H."/>
            <person name="Liu Y."/>
            <person name="Qu J."/>
            <person name="Song X.-Z."/>
            <person name="Zhang L."/>
            <person name="Thornton R."/>
            <person name="Coyle M."/>
            <person name="Francisco L."/>
            <person name="Jackson L."/>
            <person name="Javaid M."/>
            <person name="Korchina V."/>
            <person name="Kovar C."/>
            <person name="Mata R."/>
            <person name="Mathew T."/>
            <person name="Ngo R."/>
            <person name="Nguyen L."/>
            <person name="Nguyen N."/>
            <person name="Okwuonu G."/>
            <person name="Ongeri F."/>
            <person name="Pham C."/>
            <person name="Simmons D."/>
            <person name="Wilczek-Boney K."/>
            <person name="Hale W."/>
            <person name="Jakkamsetti A."/>
            <person name="Pham P."/>
            <person name="Ruth R."/>
            <person name="San Lucas F."/>
            <person name="Warren J."/>
            <person name="Zhang J."/>
            <person name="Zhao Z."/>
            <person name="Zhou C."/>
            <person name="Zhu D."/>
            <person name="Lee S."/>
            <person name="Bess C."/>
            <person name="Blankenburg K."/>
            <person name="Forbes L."/>
            <person name="Fu Q."/>
            <person name="Gubbala S."/>
            <person name="Hirani K."/>
            <person name="Jayaseelan J.C."/>
            <person name="Lara F."/>
            <person name="Munidasa M."/>
            <person name="Palculict T."/>
            <person name="Patil S."/>
            <person name="Pu L.-L."/>
            <person name="Saada N."/>
            <person name="Tang L."/>
            <person name="Weissenberger G."/>
            <person name="Zhu Y."/>
            <person name="Hemphill L."/>
            <person name="Shang Y."/>
            <person name="Youmans B."/>
            <person name="Ayvaz T."/>
            <person name="Ross M."/>
            <person name="Santibanez J."/>
            <person name="Aqrawi P."/>
            <person name="Gross S."/>
            <person name="Joshi V."/>
            <person name="Fowler G."/>
            <person name="Nazareth L."/>
            <person name="Reid J."/>
            <person name="Worley K."/>
            <person name="Petrosino J."/>
            <person name="Highlander S."/>
            <person name="Gibbs R."/>
        </authorList>
    </citation>
    <scope>NUCLEOTIDE SEQUENCE [LARGE SCALE GENOMIC DNA]</scope>
    <source>
        <strain evidence="9 10">ATCC 33393</strain>
    </source>
</reference>
<dbReference type="PANTHER" id="PTHR30600">
    <property type="entry name" value="CYTOCHROME C PEROXIDASE-RELATED"/>
    <property type="match status" value="1"/>
</dbReference>
<evidence type="ECO:0000313" key="9">
    <source>
        <dbReference type="EMBL" id="EFU68060.1"/>
    </source>
</evidence>
<keyword evidence="7" id="KW-0472">Membrane</keyword>